<comment type="caution">
    <text evidence="4">The sequence shown here is derived from an EMBL/GenBank/DDBJ whole genome shotgun (WGS) entry which is preliminary data.</text>
</comment>
<dbReference type="Proteomes" id="UP001597453">
    <property type="component" value="Unassembled WGS sequence"/>
</dbReference>
<reference evidence="5" key="1">
    <citation type="journal article" date="2019" name="Int. J. Syst. Evol. Microbiol.">
        <title>The Global Catalogue of Microorganisms (GCM) 10K type strain sequencing project: providing services to taxonomists for standard genome sequencing and annotation.</title>
        <authorList>
            <consortium name="The Broad Institute Genomics Platform"/>
            <consortium name="The Broad Institute Genome Sequencing Center for Infectious Disease"/>
            <person name="Wu L."/>
            <person name="Ma J."/>
        </authorList>
    </citation>
    <scope>NUCLEOTIDE SEQUENCE [LARGE SCALE GENOMIC DNA]</scope>
    <source>
        <strain evidence="5">TISTR 1511</strain>
    </source>
</reference>
<dbReference type="PANTHER" id="PTHR23028">
    <property type="entry name" value="ACETYLTRANSFERASE"/>
    <property type="match status" value="1"/>
</dbReference>
<feature type="transmembrane region" description="Helical" evidence="1">
    <location>
        <begin position="261"/>
        <end position="278"/>
    </location>
</feature>
<feature type="transmembrane region" description="Helical" evidence="1">
    <location>
        <begin position="199"/>
        <end position="220"/>
    </location>
</feature>
<proteinExistence type="predicted"/>
<name>A0ABW5RHJ8_9MICO</name>
<keyword evidence="4" id="KW-0012">Acyltransferase</keyword>
<evidence type="ECO:0000313" key="4">
    <source>
        <dbReference type="EMBL" id="MFD2674567.1"/>
    </source>
</evidence>
<dbReference type="InterPro" id="IPR002656">
    <property type="entry name" value="Acyl_transf_3_dom"/>
</dbReference>
<keyword evidence="1" id="KW-0472">Membrane</keyword>
<gene>
    <name evidence="4" type="ORF">ACFSUQ_04540</name>
</gene>
<dbReference type="EC" id="2.3.1.-" evidence="4"/>
<feature type="transmembrane region" description="Helical" evidence="1">
    <location>
        <begin position="74"/>
        <end position="96"/>
    </location>
</feature>
<feature type="domain" description="Acyltransferase 3" evidence="2">
    <location>
        <begin position="13"/>
        <end position="341"/>
    </location>
</feature>
<accession>A0ABW5RHJ8</accession>
<evidence type="ECO:0000259" key="3">
    <source>
        <dbReference type="Pfam" id="PF19040"/>
    </source>
</evidence>
<dbReference type="RefSeq" id="WP_066058849.1">
    <property type="nucleotide sequence ID" value="NZ_JBHUNF010000002.1"/>
</dbReference>
<dbReference type="Pfam" id="PF01757">
    <property type="entry name" value="Acyl_transf_3"/>
    <property type="match status" value="1"/>
</dbReference>
<feature type="transmembrane region" description="Helical" evidence="1">
    <location>
        <begin position="322"/>
        <end position="344"/>
    </location>
</feature>
<evidence type="ECO:0000256" key="1">
    <source>
        <dbReference type="SAM" id="Phobius"/>
    </source>
</evidence>
<feature type="transmembrane region" description="Helical" evidence="1">
    <location>
        <begin position="139"/>
        <end position="161"/>
    </location>
</feature>
<dbReference type="InterPro" id="IPR043968">
    <property type="entry name" value="SGNH"/>
</dbReference>
<dbReference type="EMBL" id="JBHUNF010000002">
    <property type="protein sequence ID" value="MFD2674567.1"/>
    <property type="molecule type" value="Genomic_DNA"/>
</dbReference>
<keyword evidence="4" id="KW-0808">Transferase</keyword>
<sequence length="697" mass="76105">MTPPPTRTGWIPEVQGLRTLALSLVAVYHIWFGKVSGGVDVFLFVSAFLLVRSVASRAERGEPTKPLAFILRRFALLLPLTAVTVIGTLLAGYWLMPQSLTASNLFQGLASLTYWENIWLQDAEVAYLSNGPASPFQHFWSLSIQGQIFVIWPLLLAGCVWLARRFNLPVRTLLAAVFGLVTIAGFVYALIAVDANAHNAYFSLPARVWEFSAGSFLALVQPYLRFRAIWRIPMGWVGVLGLIACGAVLPEGAEFPGWPGLWPVGCAALVIMAAGEGSRRSARALLCHPWLQRAARYTYALYLTHWPVLVFVKWQARVEQPSFGLGVAVLAISIVLAVAFTELFDRPITRFVGNRSDDEKPSANRDRVRASRRIIAGLTGTVTARAAVALGTVLLLASGLVVGSIGVYRAQAAQAWAETDAMPAAELGANAIDAVTVNDAPILPSELVVRDDLTRLGDCDAETQSALAPTLARNCLSNVGDLAGAPTRTVMVVGNSQAQQAASLLAPAAMHEQWELRAFIYFSCQYNSFGRLDHKAQDCNQFWADAREYLLQERPDAVLLQITRSEPTGVDPELPGIWHLVDELEAAGIEVIAMRDVPRVVENPFACVELASPDDPACTFTTDLHEPRPELAERANAHGAAYLDVNDLICPDGVCRPVRGGVLVFMDANHQTATYMRTIAPEASRRIHEHLTWWPAD</sequence>
<keyword evidence="1" id="KW-0812">Transmembrane</keyword>
<keyword evidence="5" id="KW-1185">Reference proteome</keyword>
<evidence type="ECO:0000313" key="5">
    <source>
        <dbReference type="Proteomes" id="UP001597453"/>
    </source>
</evidence>
<feature type="transmembrane region" description="Helical" evidence="1">
    <location>
        <begin position="374"/>
        <end position="402"/>
    </location>
</feature>
<dbReference type="InterPro" id="IPR050879">
    <property type="entry name" value="Acyltransferase_3"/>
</dbReference>
<dbReference type="GO" id="GO:0016746">
    <property type="term" value="F:acyltransferase activity"/>
    <property type="evidence" value="ECO:0007669"/>
    <property type="project" value="UniProtKB-KW"/>
</dbReference>
<feature type="transmembrane region" description="Helical" evidence="1">
    <location>
        <begin position="299"/>
        <end position="316"/>
    </location>
</feature>
<feature type="transmembrane region" description="Helical" evidence="1">
    <location>
        <begin position="20"/>
        <end position="51"/>
    </location>
</feature>
<organism evidence="4 5">
    <name type="scientific">Gulosibacter bifidus</name>
    <dbReference type="NCBI Taxonomy" id="272239"/>
    <lineage>
        <taxon>Bacteria</taxon>
        <taxon>Bacillati</taxon>
        <taxon>Actinomycetota</taxon>
        <taxon>Actinomycetes</taxon>
        <taxon>Micrococcales</taxon>
        <taxon>Microbacteriaceae</taxon>
        <taxon>Gulosibacter</taxon>
    </lineage>
</organism>
<feature type="transmembrane region" description="Helical" evidence="1">
    <location>
        <begin position="173"/>
        <end position="193"/>
    </location>
</feature>
<feature type="transmembrane region" description="Helical" evidence="1">
    <location>
        <begin position="232"/>
        <end position="249"/>
    </location>
</feature>
<feature type="domain" description="SGNH" evidence="3">
    <location>
        <begin position="473"/>
        <end position="682"/>
    </location>
</feature>
<dbReference type="PANTHER" id="PTHR23028:SF53">
    <property type="entry name" value="ACYL_TRANSF_3 DOMAIN-CONTAINING PROTEIN"/>
    <property type="match status" value="1"/>
</dbReference>
<evidence type="ECO:0000259" key="2">
    <source>
        <dbReference type="Pfam" id="PF01757"/>
    </source>
</evidence>
<keyword evidence="1" id="KW-1133">Transmembrane helix</keyword>
<dbReference type="Pfam" id="PF19040">
    <property type="entry name" value="SGNH"/>
    <property type="match status" value="1"/>
</dbReference>
<protein>
    <submittedName>
        <fullName evidence="4">Acyltransferase family protein</fullName>
        <ecNumber evidence="4">2.3.1.-</ecNumber>
    </submittedName>
</protein>